<reference evidence="13" key="1">
    <citation type="submission" date="2025-08" db="UniProtKB">
        <authorList>
            <consortium name="RefSeq"/>
        </authorList>
    </citation>
    <scope>IDENTIFICATION</scope>
    <source>
        <strain evidence="13">Nigerian</strain>
        <tissue evidence="13">Liver and blood</tissue>
    </source>
</reference>
<evidence type="ECO:0000256" key="3">
    <source>
        <dbReference type="ARBA" id="ARBA00022729"/>
    </source>
</evidence>
<dbReference type="RefSeq" id="XP_031747493.1">
    <property type="nucleotide sequence ID" value="XM_031891633.1"/>
</dbReference>
<dbReference type="InterPro" id="IPR013201">
    <property type="entry name" value="Prot_inhib_I29"/>
</dbReference>
<dbReference type="PROSITE" id="PS00139">
    <property type="entry name" value="THIOL_PROTEASE_CYS"/>
    <property type="match status" value="1"/>
</dbReference>
<keyword evidence="8" id="KW-0325">Glycoprotein</keyword>
<dbReference type="OMA" id="NLIDCTT"/>
<keyword evidence="12" id="KW-1185">Reference proteome</keyword>
<dbReference type="InterPro" id="IPR038765">
    <property type="entry name" value="Papain-like_cys_pep_sf"/>
</dbReference>
<dbReference type="GO" id="GO:0051603">
    <property type="term" value="P:proteolysis involved in protein catabolic process"/>
    <property type="evidence" value="ECO:0000318"/>
    <property type="project" value="GO_Central"/>
</dbReference>
<accession>A0A8J1IPH8</accession>
<dbReference type="GO" id="GO:0004197">
    <property type="term" value="F:cysteine-type endopeptidase activity"/>
    <property type="evidence" value="ECO:0000318"/>
    <property type="project" value="GO_Central"/>
</dbReference>
<organism evidence="12 13">
    <name type="scientific">Xenopus tropicalis</name>
    <name type="common">Western clawed frog</name>
    <name type="synonym">Silurana tropicalis</name>
    <dbReference type="NCBI Taxonomy" id="8364"/>
    <lineage>
        <taxon>Eukaryota</taxon>
        <taxon>Metazoa</taxon>
        <taxon>Chordata</taxon>
        <taxon>Craniata</taxon>
        <taxon>Vertebrata</taxon>
        <taxon>Euteleostomi</taxon>
        <taxon>Amphibia</taxon>
        <taxon>Batrachia</taxon>
        <taxon>Anura</taxon>
        <taxon>Pipoidea</taxon>
        <taxon>Pipidae</taxon>
        <taxon>Xenopodinae</taxon>
        <taxon>Xenopus</taxon>
        <taxon>Silurana</taxon>
    </lineage>
</organism>
<feature type="domain" description="Cathepsin propeptide inhibitor" evidence="11">
    <location>
        <begin position="30"/>
        <end position="90"/>
    </location>
</feature>
<dbReference type="InterPro" id="IPR025661">
    <property type="entry name" value="Pept_asp_AS"/>
</dbReference>
<dbReference type="FunFam" id="1.10.287.2250:FF:000003">
    <property type="entry name" value="Cathepsin L"/>
    <property type="match status" value="1"/>
</dbReference>
<feature type="signal peptide" evidence="9">
    <location>
        <begin position="1"/>
        <end position="20"/>
    </location>
</feature>
<dbReference type="Pfam" id="PF08246">
    <property type="entry name" value="Inhibitor_I29"/>
    <property type="match status" value="1"/>
</dbReference>
<dbReference type="Proteomes" id="UP000008143">
    <property type="component" value="Chromosome 8"/>
</dbReference>
<evidence type="ECO:0000256" key="8">
    <source>
        <dbReference type="ARBA" id="ARBA00023180"/>
    </source>
</evidence>
<evidence type="ECO:0000256" key="5">
    <source>
        <dbReference type="ARBA" id="ARBA00022807"/>
    </source>
</evidence>
<name>A0A8J1IPH8_XENTR</name>
<dbReference type="AlphaFoldDB" id="A0A8J1IPH8"/>
<dbReference type="Pfam" id="PF00112">
    <property type="entry name" value="Peptidase_C1"/>
    <property type="match status" value="1"/>
</dbReference>
<dbReference type="GO" id="GO:0005764">
    <property type="term" value="C:lysosome"/>
    <property type="evidence" value="ECO:0000318"/>
    <property type="project" value="GO_Central"/>
</dbReference>
<dbReference type="OrthoDB" id="10253408at2759"/>
<protein>
    <submittedName>
        <fullName evidence="13">Cathepsin L1-like</fullName>
    </submittedName>
</protein>
<dbReference type="AGR" id="Xenbase:XB-GENE-29091947"/>
<evidence type="ECO:0000313" key="12">
    <source>
        <dbReference type="Proteomes" id="UP000008143"/>
    </source>
</evidence>
<dbReference type="SMART" id="SM00848">
    <property type="entry name" value="Inhibitor_I29"/>
    <property type="match status" value="1"/>
</dbReference>
<keyword evidence="5" id="KW-0788">Thiol protease</keyword>
<evidence type="ECO:0000313" key="13">
    <source>
        <dbReference type="RefSeq" id="XP_031747493.1"/>
    </source>
</evidence>
<sequence length="334" mass="36611">MGPSGICLVALLSLLIPAHSAPDPTLDTHWQLWVKTHQKTYKDGEEERARRTIWEETLKFITVHNLEYSLGLHTFDVGMNHLGDMTSEEVAATMTGYTGSRDSLANMSHIPKEILEALPPASIDWRTKGCVTPVKNQGSCGSCYAFSAVGALECQWKKNTGRLVTFSPQELVDCSNREGNHGCKGGDIGLAFTYMNKYGVMEESAYPYTGQEGPCRKKQPGNIGVVKAIYRLEKGNENMLMNTVGTIGPVSVAISTCSKKFHQFKSGVYYNPDCLPGNVDHAVLVVGYGTENGMDYWLVKNSWGGQFGENGYIKMARNRENNCGIASGAVYAIV</sequence>
<dbReference type="InterPro" id="IPR000169">
    <property type="entry name" value="Pept_cys_AS"/>
</dbReference>
<dbReference type="PROSITE" id="PS00639">
    <property type="entry name" value="THIOL_PROTEASE_HIS"/>
    <property type="match status" value="1"/>
</dbReference>
<feature type="chain" id="PRO_5035306903" evidence="9">
    <location>
        <begin position="21"/>
        <end position="334"/>
    </location>
</feature>
<dbReference type="SUPFAM" id="SSF54001">
    <property type="entry name" value="Cysteine proteinases"/>
    <property type="match status" value="1"/>
</dbReference>
<dbReference type="SMART" id="SM00645">
    <property type="entry name" value="Pept_C1"/>
    <property type="match status" value="1"/>
</dbReference>
<evidence type="ECO:0000256" key="4">
    <source>
        <dbReference type="ARBA" id="ARBA00022801"/>
    </source>
</evidence>
<dbReference type="KEGG" id="xtr:116406764"/>
<dbReference type="Xenbase" id="XB-GENE-29091947">
    <property type="gene designation" value="LOC116406764"/>
</dbReference>
<comment type="similarity">
    <text evidence="1">Belongs to the peptidase C1 family.</text>
</comment>
<feature type="domain" description="Peptidase C1A papain C-terminal" evidence="10">
    <location>
        <begin position="119"/>
        <end position="333"/>
    </location>
</feature>
<evidence type="ECO:0000256" key="2">
    <source>
        <dbReference type="ARBA" id="ARBA00022670"/>
    </source>
</evidence>
<dbReference type="PROSITE" id="PS00640">
    <property type="entry name" value="THIOL_PROTEASE_ASN"/>
    <property type="match status" value="1"/>
</dbReference>
<gene>
    <name evidence="13 14" type="primary">LOC116406764</name>
</gene>
<dbReference type="FunFam" id="3.90.70.10:FF:000006">
    <property type="entry name" value="Cathepsin S"/>
    <property type="match status" value="1"/>
</dbReference>
<dbReference type="CDD" id="cd02248">
    <property type="entry name" value="Peptidase_C1A"/>
    <property type="match status" value="1"/>
</dbReference>
<keyword evidence="2" id="KW-0645">Protease</keyword>
<keyword evidence="4" id="KW-0378">Hydrolase</keyword>
<evidence type="ECO:0000256" key="6">
    <source>
        <dbReference type="ARBA" id="ARBA00023145"/>
    </source>
</evidence>
<evidence type="ECO:0000313" key="14">
    <source>
        <dbReference type="Xenbase" id="XB-GENE-29091947"/>
    </source>
</evidence>
<dbReference type="InterPro" id="IPR013128">
    <property type="entry name" value="Peptidase_C1A"/>
</dbReference>
<evidence type="ECO:0000259" key="10">
    <source>
        <dbReference type="SMART" id="SM00645"/>
    </source>
</evidence>
<dbReference type="GO" id="GO:0005615">
    <property type="term" value="C:extracellular space"/>
    <property type="evidence" value="ECO:0000318"/>
    <property type="project" value="GO_Central"/>
</dbReference>
<dbReference type="GeneID" id="116406764"/>
<keyword evidence="6" id="KW-0865">Zymogen</keyword>
<evidence type="ECO:0000256" key="9">
    <source>
        <dbReference type="SAM" id="SignalP"/>
    </source>
</evidence>
<dbReference type="InterPro" id="IPR000668">
    <property type="entry name" value="Peptidase_C1A_C"/>
</dbReference>
<keyword evidence="3 9" id="KW-0732">Signal</keyword>
<dbReference type="Gene3D" id="3.90.70.10">
    <property type="entry name" value="Cysteine proteinases"/>
    <property type="match status" value="1"/>
</dbReference>
<evidence type="ECO:0000259" key="11">
    <source>
        <dbReference type="SMART" id="SM00848"/>
    </source>
</evidence>
<evidence type="ECO:0000256" key="7">
    <source>
        <dbReference type="ARBA" id="ARBA00023157"/>
    </source>
</evidence>
<keyword evidence="7" id="KW-1015">Disulfide bond</keyword>
<dbReference type="InterPro" id="IPR025660">
    <property type="entry name" value="Pept_his_AS"/>
</dbReference>
<dbReference type="InterPro" id="IPR039417">
    <property type="entry name" value="Peptidase_C1A_papain-like"/>
</dbReference>
<proteinExistence type="inferred from homology"/>
<dbReference type="PANTHER" id="PTHR12411">
    <property type="entry name" value="CYSTEINE PROTEASE FAMILY C1-RELATED"/>
    <property type="match status" value="1"/>
</dbReference>
<dbReference type="PRINTS" id="PR00705">
    <property type="entry name" value="PAPAIN"/>
</dbReference>
<evidence type="ECO:0000256" key="1">
    <source>
        <dbReference type="ARBA" id="ARBA00008455"/>
    </source>
</evidence>